<organism evidence="3 4">
    <name type="scientific">Periconia macrospinosa</name>
    <dbReference type="NCBI Taxonomy" id="97972"/>
    <lineage>
        <taxon>Eukaryota</taxon>
        <taxon>Fungi</taxon>
        <taxon>Dikarya</taxon>
        <taxon>Ascomycota</taxon>
        <taxon>Pezizomycotina</taxon>
        <taxon>Dothideomycetes</taxon>
        <taxon>Pleosporomycetidae</taxon>
        <taxon>Pleosporales</taxon>
        <taxon>Massarineae</taxon>
        <taxon>Periconiaceae</taxon>
        <taxon>Periconia</taxon>
    </lineage>
</organism>
<dbReference type="Proteomes" id="UP000244855">
    <property type="component" value="Unassembled WGS sequence"/>
</dbReference>
<accession>A0A2V1D057</accession>
<keyword evidence="2" id="KW-0560">Oxidoreductase</keyword>
<protein>
    <recommendedName>
        <fullName evidence="5">NmrA-like domain-containing protein</fullName>
    </recommendedName>
</protein>
<feature type="non-terminal residue" evidence="3">
    <location>
        <position position="1"/>
    </location>
</feature>
<keyword evidence="4" id="KW-1185">Reference proteome</keyword>
<dbReference type="InterPro" id="IPR051609">
    <property type="entry name" value="NmrA/Isoflavone_reductase-like"/>
</dbReference>
<dbReference type="STRING" id="97972.A0A2V1D057"/>
<gene>
    <name evidence="3" type="ORF">DM02DRAFT_545857</name>
</gene>
<evidence type="ECO:0008006" key="5">
    <source>
        <dbReference type="Google" id="ProtNLM"/>
    </source>
</evidence>
<name>A0A2V1D057_9PLEO</name>
<dbReference type="GO" id="GO:0016491">
    <property type="term" value="F:oxidoreductase activity"/>
    <property type="evidence" value="ECO:0007669"/>
    <property type="project" value="UniProtKB-KW"/>
</dbReference>
<evidence type="ECO:0000256" key="1">
    <source>
        <dbReference type="ARBA" id="ARBA00022857"/>
    </source>
</evidence>
<sequence length="85" mass="9563">IIHRVMGTTDKDWSITRVNPKERVEQGLAQFKEGDYKAMNRATYTRTFYPNGDGDHESVRGLHNDVLGLPKEDLDTATKEAVDAA</sequence>
<dbReference type="EMBL" id="KZ805871">
    <property type="protein sequence ID" value="PVH91412.1"/>
    <property type="molecule type" value="Genomic_DNA"/>
</dbReference>
<dbReference type="OrthoDB" id="3939292at2759"/>
<dbReference type="AlphaFoldDB" id="A0A2V1D057"/>
<proteinExistence type="predicted"/>
<keyword evidence="1" id="KW-0521">NADP</keyword>
<dbReference type="PANTHER" id="PTHR47706">
    <property type="entry name" value="NMRA-LIKE FAMILY PROTEIN"/>
    <property type="match status" value="1"/>
</dbReference>
<evidence type="ECO:0000313" key="3">
    <source>
        <dbReference type="EMBL" id="PVH91412.1"/>
    </source>
</evidence>
<reference evidence="3 4" key="1">
    <citation type="journal article" date="2018" name="Sci. Rep.">
        <title>Comparative genomics provides insights into the lifestyle and reveals functional heterogeneity of dark septate endophytic fungi.</title>
        <authorList>
            <person name="Knapp D.G."/>
            <person name="Nemeth J.B."/>
            <person name="Barry K."/>
            <person name="Hainaut M."/>
            <person name="Henrissat B."/>
            <person name="Johnson J."/>
            <person name="Kuo A."/>
            <person name="Lim J.H.P."/>
            <person name="Lipzen A."/>
            <person name="Nolan M."/>
            <person name="Ohm R.A."/>
            <person name="Tamas L."/>
            <person name="Grigoriev I.V."/>
            <person name="Spatafora J.W."/>
            <person name="Nagy L.G."/>
            <person name="Kovacs G.M."/>
        </authorList>
    </citation>
    <scope>NUCLEOTIDE SEQUENCE [LARGE SCALE GENOMIC DNA]</scope>
    <source>
        <strain evidence="3 4">DSE2036</strain>
    </source>
</reference>
<dbReference type="PANTHER" id="PTHR47706:SF7">
    <property type="entry name" value="CIPA-LIKE, PUTATIVE (AFU_ORTHOLOGUE AFUA_1G01630)-RELATED"/>
    <property type="match status" value="1"/>
</dbReference>
<evidence type="ECO:0000313" key="4">
    <source>
        <dbReference type="Proteomes" id="UP000244855"/>
    </source>
</evidence>
<evidence type="ECO:0000256" key="2">
    <source>
        <dbReference type="ARBA" id="ARBA00023002"/>
    </source>
</evidence>